<comment type="caution">
    <text evidence="3">The sequence shown here is derived from an EMBL/GenBank/DDBJ whole genome shotgun (WGS) entry which is preliminary data.</text>
</comment>
<gene>
    <name evidence="3" type="ORF">GCM10009716_31990</name>
</gene>
<proteinExistence type="predicted"/>
<dbReference type="Pfam" id="PF14065">
    <property type="entry name" value="Pvc16_N"/>
    <property type="match status" value="1"/>
</dbReference>
<evidence type="ECO:0000259" key="2">
    <source>
        <dbReference type="Pfam" id="PF14065"/>
    </source>
</evidence>
<feature type="region of interest" description="Disordered" evidence="1">
    <location>
        <begin position="184"/>
        <end position="204"/>
    </location>
</feature>
<dbReference type="EMBL" id="BAAAMJ010000031">
    <property type="protein sequence ID" value="GAA1920951.1"/>
    <property type="molecule type" value="Genomic_DNA"/>
</dbReference>
<dbReference type="InterPro" id="IPR025351">
    <property type="entry name" value="Pvc16_N"/>
</dbReference>
<feature type="domain" description="Pvc16 N-terminal" evidence="2">
    <location>
        <begin position="9"/>
        <end position="193"/>
    </location>
</feature>
<dbReference type="RefSeq" id="WP_344262878.1">
    <property type="nucleotide sequence ID" value="NZ_BAAAMJ010000031.1"/>
</dbReference>
<organism evidence="3 4">
    <name type="scientific">Streptomyces sodiiphilus</name>
    <dbReference type="NCBI Taxonomy" id="226217"/>
    <lineage>
        <taxon>Bacteria</taxon>
        <taxon>Bacillati</taxon>
        <taxon>Actinomycetota</taxon>
        <taxon>Actinomycetes</taxon>
        <taxon>Kitasatosporales</taxon>
        <taxon>Streptomycetaceae</taxon>
        <taxon>Streptomyces</taxon>
    </lineage>
</organism>
<evidence type="ECO:0000313" key="3">
    <source>
        <dbReference type="EMBL" id="GAA1920951.1"/>
    </source>
</evidence>
<evidence type="ECO:0000256" key="1">
    <source>
        <dbReference type="SAM" id="MobiDB-lite"/>
    </source>
</evidence>
<feature type="region of interest" description="Disordered" evidence="1">
    <location>
        <begin position="413"/>
        <end position="455"/>
    </location>
</feature>
<dbReference type="Proteomes" id="UP001501303">
    <property type="component" value="Unassembled WGS sequence"/>
</dbReference>
<sequence length="455" mass="48029">MSNALALATVSESLRLLIAQNLAPEIDLAVDVETRRPYPEPPDDPTITVFLHQVTPSGALPGHDLPTRAPDGTLLRRPAAALDLHYLISCYGEESELVGQRLLGAVIRTLHEMPVLSRDLIRQAAARPQLAGSDLAESRQRIRFTPTPMDVEATSKLWGMLHQTPYALSVPYQASLVAIEGREGPVSGPPVTRRTVSAVPGTGPRLELLRSRPAGSGDGVPPAEGPVPAGHDLVIEGTGLRAGTVTARLGRLDVPLPPENVTDRRVVVPVPAELEAGRQQLRLLHGVAAGDPPRQRPALESNPLDLVRLPGIDGPVGVSGRSDNGGTLSATLAVRLDVPVGPGQRVFLLLDEAAPVEGRRPAGHRFDAPPPDAGEDPHLLRVPVRGVRPGRYLVRVNTDGVQSLLEQAEDGLFTGPAVDLPPASGPETAPGDDAPEDTAAADDAPAHRRGDHQGD</sequence>
<keyword evidence="4" id="KW-1185">Reference proteome</keyword>
<feature type="region of interest" description="Disordered" evidence="1">
    <location>
        <begin position="359"/>
        <end position="379"/>
    </location>
</feature>
<name>A0ABN2PI25_9ACTN</name>
<feature type="compositionally biased region" description="Basic and acidic residues" evidence="1">
    <location>
        <begin position="444"/>
        <end position="455"/>
    </location>
</feature>
<protein>
    <submittedName>
        <fullName evidence="3">DUF4255 domain-containing protein</fullName>
    </submittedName>
</protein>
<evidence type="ECO:0000313" key="4">
    <source>
        <dbReference type="Proteomes" id="UP001501303"/>
    </source>
</evidence>
<reference evidence="3 4" key="1">
    <citation type="journal article" date="2019" name="Int. J. Syst. Evol. Microbiol.">
        <title>The Global Catalogue of Microorganisms (GCM) 10K type strain sequencing project: providing services to taxonomists for standard genome sequencing and annotation.</title>
        <authorList>
            <consortium name="The Broad Institute Genomics Platform"/>
            <consortium name="The Broad Institute Genome Sequencing Center for Infectious Disease"/>
            <person name="Wu L."/>
            <person name="Ma J."/>
        </authorList>
    </citation>
    <scope>NUCLEOTIDE SEQUENCE [LARGE SCALE GENOMIC DNA]</scope>
    <source>
        <strain evidence="3 4">JCM 13581</strain>
    </source>
</reference>
<accession>A0ABN2PI25</accession>